<evidence type="ECO:0000313" key="2">
    <source>
        <dbReference type="EMBL" id="GMN28047.1"/>
    </source>
</evidence>
<evidence type="ECO:0000313" key="3">
    <source>
        <dbReference type="EMBL" id="GMN28063.1"/>
    </source>
</evidence>
<name>A0AA88CSM3_FICCA</name>
<evidence type="ECO:0000313" key="4">
    <source>
        <dbReference type="EMBL" id="GMN28078.1"/>
    </source>
</evidence>
<evidence type="ECO:0000313" key="1">
    <source>
        <dbReference type="EMBL" id="GMN28036.1"/>
    </source>
</evidence>
<gene>
    <name evidence="1" type="ORF">TIFTF001_046198</name>
    <name evidence="2" type="ORF">TIFTF001_046199</name>
    <name evidence="3" type="ORF">TIFTF001_046200</name>
    <name evidence="4" type="ORF">TIFTF001_046201</name>
</gene>
<accession>A0AA88CSM3</accession>
<proteinExistence type="predicted"/>
<dbReference type="EMBL" id="BTGU01004495">
    <property type="protein sequence ID" value="GMN28036.1"/>
    <property type="molecule type" value="Genomic_DNA"/>
</dbReference>
<dbReference type="EMBL" id="BTGU01004497">
    <property type="protein sequence ID" value="GMN28063.1"/>
    <property type="molecule type" value="Genomic_DNA"/>
</dbReference>
<dbReference type="EMBL" id="BTGU01004496">
    <property type="protein sequence ID" value="GMN28047.1"/>
    <property type="molecule type" value="Genomic_DNA"/>
</dbReference>
<dbReference type="Proteomes" id="UP001187192">
    <property type="component" value="Unassembled WGS sequence"/>
</dbReference>
<reference evidence="2" key="1">
    <citation type="submission" date="2023-07" db="EMBL/GenBank/DDBJ databases">
        <title>draft genome sequence of fig (Ficus carica).</title>
        <authorList>
            <person name="Takahashi T."/>
            <person name="Nishimura K."/>
        </authorList>
    </citation>
    <scope>NUCLEOTIDE SEQUENCE</scope>
</reference>
<dbReference type="AlphaFoldDB" id="A0AA88CSM3"/>
<keyword evidence="5" id="KW-1185">Reference proteome</keyword>
<protein>
    <submittedName>
        <fullName evidence="2">Uncharacterized protein</fullName>
    </submittedName>
</protein>
<sequence>MENPLATPSIIGYGAAPTALAPPVIATRPKQWRSPTRCRTKVARLSRSDLPPNANNDFGSFFSTAAATAAVSPKIRDSPERSWWRRRGGGVAYLAMAAGDLGKAT</sequence>
<evidence type="ECO:0000313" key="5">
    <source>
        <dbReference type="Proteomes" id="UP001187192"/>
    </source>
</evidence>
<dbReference type="Gramene" id="FCD_00017943-RA">
    <property type="protein sequence ID" value="FCD_00017943-RA:cds"/>
    <property type="gene ID" value="FCD_00017943"/>
</dbReference>
<dbReference type="EMBL" id="BTGU01004498">
    <property type="protein sequence ID" value="GMN28078.1"/>
    <property type="molecule type" value="Genomic_DNA"/>
</dbReference>
<organism evidence="2 5">
    <name type="scientific">Ficus carica</name>
    <name type="common">Common fig</name>
    <dbReference type="NCBI Taxonomy" id="3494"/>
    <lineage>
        <taxon>Eukaryota</taxon>
        <taxon>Viridiplantae</taxon>
        <taxon>Streptophyta</taxon>
        <taxon>Embryophyta</taxon>
        <taxon>Tracheophyta</taxon>
        <taxon>Spermatophyta</taxon>
        <taxon>Magnoliopsida</taxon>
        <taxon>eudicotyledons</taxon>
        <taxon>Gunneridae</taxon>
        <taxon>Pentapetalae</taxon>
        <taxon>rosids</taxon>
        <taxon>fabids</taxon>
        <taxon>Rosales</taxon>
        <taxon>Moraceae</taxon>
        <taxon>Ficeae</taxon>
        <taxon>Ficus</taxon>
    </lineage>
</organism>
<comment type="caution">
    <text evidence="2">The sequence shown here is derived from an EMBL/GenBank/DDBJ whole genome shotgun (WGS) entry which is preliminary data.</text>
</comment>